<organism evidence="2 3">
    <name type="scientific">Bursaphelenchus okinawaensis</name>
    <dbReference type="NCBI Taxonomy" id="465554"/>
    <lineage>
        <taxon>Eukaryota</taxon>
        <taxon>Metazoa</taxon>
        <taxon>Ecdysozoa</taxon>
        <taxon>Nematoda</taxon>
        <taxon>Chromadorea</taxon>
        <taxon>Rhabditida</taxon>
        <taxon>Tylenchina</taxon>
        <taxon>Tylenchomorpha</taxon>
        <taxon>Aphelenchoidea</taxon>
        <taxon>Aphelenchoididae</taxon>
        <taxon>Bursaphelenchus</taxon>
    </lineage>
</organism>
<sequence>MCFGIGNDMHEPYNGVIGRDYNGVIGRDMKPVMMVPEGVLREPQLSGRPLILRMLAEAASAPSAPVHNRPGRGPHHGNMQWERLGWGW</sequence>
<feature type="region of interest" description="Disordered" evidence="1">
    <location>
        <begin position="62"/>
        <end position="88"/>
    </location>
</feature>
<dbReference type="OrthoDB" id="10502957at2759"/>
<dbReference type="EMBL" id="CAJFDH010000005">
    <property type="protein sequence ID" value="CAD5223478.1"/>
    <property type="molecule type" value="Genomic_DNA"/>
</dbReference>
<proteinExistence type="predicted"/>
<evidence type="ECO:0000313" key="2">
    <source>
        <dbReference type="EMBL" id="CAD5223478.1"/>
    </source>
</evidence>
<gene>
    <name evidence="2" type="ORF">BOKJ2_LOCUS10248</name>
</gene>
<dbReference type="EMBL" id="CAJFCW020000005">
    <property type="protein sequence ID" value="CAG9117983.1"/>
    <property type="molecule type" value="Genomic_DNA"/>
</dbReference>
<accession>A0A811L852</accession>
<evidence type="ECO:0000256" key="1">
    <source>
        <dbReference type="SAM" id="MobiDB-lite"/>
    </source>
</evidence>
<comment type="caution">
    <text evidence="2">The sequence shown here is derived from an EMBL/GenBank/DDBJ whole genome shotgun (WGS) entry which is preliminary data.</text>
</comment>
<dbReference type="Proteomes" id="UP000783686">
    <property type="component" value="Unassembled WGS sequence"/>
</dbReference>
<keyword evidence="3" id="KW-1185">Reference proteome</keyword>
<reference evidence="2" key="1">
    <citation type="submission" date="2020-09" db="EMBL/GenBank/DDBJ databases">
        <authorList>
            <person name="Kikuchi T."/>
        </authorList>
    </citation>
    <scope>NUCLEOTIDE SEQUENCE</scope>
    <source>
        <strain evidence="2">SH1</strain>
    </source>
</reference>
<evidence type="ECO:0000313" key="3">
    <source>
        <dbReference type="Proteomes" id="UP000614601"/>
    </source>
</evidence>
<name>A0A811L852_9BILA</name>
<protein>
    <submittedName>
        <fullName evidence="2">Uncharacterized protein</fullName>
    </submittedName>
</protein>
<dbReference type="AlphaFoldDB" id="A0A811L852"/>
<dbReference type="Proteomes" id="UP000614601">
    <property type="component" value="Unassembled WGS sequence"/>
</dbReference>